<evidence type="ECO:0000256" key="2">
    <source>
        <dbReference type="ARBA" id="ARBA00023034"/>
    </source>
</evidence>
<evidence type="ECO:0000256" key="3">
    <source>
        <dbReference type="ARBA" id="ARBA00023121"/>
    </source>
</evidence>
<dbReference type="InterPro" id="IPR038261">
    <property type="entry name" value="GPP34-like_sf"/>
</dbReference>
<keyword evidence="6" id="KW-1185">Reference proteome</keyword>
<accession>A0ABX8EEQ8</accession>
<evidence type="ECO:0000256" key="4">
    <source>
        <dbReference type="ARBA" id="ARBA00023136"/>
    </source>
</evidence>
<dbReference type="Pfam" id="PF05719">
    <property type="entry name" value="GPP34"/>
    <property type="match status" value="1"/>
</dbReference>
<keyword evidence="2" id="KW-0333">Golgi apparatus</keyword>
<organism evidence="5 6">
    <name type="scientific">Nocardioides aquaticus</name>
    <dbReference type="NCBI Taxonomy" id="160826"/>
    <lineage>
        <taxon>Bacteria</taxon>
        <taxon>Bacillati</taxon>
        <taxon>Actinomycetota</taxon>
        <taxon>Actinomycetes</taxon>
        <taxon>Propionibacteriales</taxon>
        <taxon>Nocardioidaceae</taxon>
        <taxon>Nocardioides</taxon>
    </lineage>
</organism>
<dbReference type="Proteomes" id="UP000679307">
    <property type="component" value="Chromosome"/>
</dbReference>
<evidence type="ECO:0000313" key="5">
    <source>
        <dbReference type="EMBL" id="QVT78954.1"/>
    </source>
</evidence>
<name>A0ABX8EEQ8_9ACTN</name>
<proteinExistence type="predicted"/>
<dbReference type="EMBL" id="CP075371">
    <property type="protein sequence ID" value="QVT78954.1"/>
    <property type="molecule type" value="Genomic_DNA"/>
</dbReference>
<evidence type="ECO:0008006" key="7">
    <source>
        <dbReference type="Google" id="ProtNLM"/>
    </source>
</evidence>
<evidence type="ECO:0000313" key="6">
    <source>
        <dbReference type="Proteomes" id="UP000679307"/>
    </source>
</evidence>
<protein>
    <recommendedName>
        <fullName evidence="7">GPP34 family phosphoprotein</fullName>
    </recommendedName>
</protein>
<dbReference type="InterPro" id="IPR008628">
    <property type="entry name" value="GPP34-like"/>
</dbReference>
<sequence length="244" mass="25799">MFERLLKAIGVPDEPGPARRVTPEPTPERATRSLALEALVAAIDPGSGKPGVNADYTVAAALLADLVSEGRVVVSGEGRKTRITVTDTSPLGDPELDKALSRLAIDSGEQKVSRTVWLLPGAEQVVERLVGQGVLLEGSRTRLGVFTSRVLEITPAAGRDEIVARLRSALLGESVPDRRTALLVSVVTIGVHLKLFVEKDRVDEAYRRADEILAGLGDADRALILGVRAARDRTDSGGGDSSGV</sequence>
<gene>
    <name evidence="5" type="ORF">ENKNEFLB_01334</name>
</gene>
<keyword evidence="3" id="KW-0446">Lipid-binding</keyword>
<reference evidence="5 6" key="1">
    <citation type="submission" date="2021-05" db="EMBL/GenBank/DDBJ databases">
        <title>Complete genome of Nocardioides aquaticus KCTC 9944T isolated from meromictic and hypersaline Ekho Lake, Antarctica.</title>
        <authorList>
            <person name="Hwang K."/>
            <person name="Kim K.M."/>
            <person name="Choe H."/>
        </authorList>
    </citation>
    <scope>NUCLEOTIDE SEQUENCE [LARGE SCALE GENOMIC DNA]</scope>
    <source>
        <strain evidence="5 6">KCTC 9944</strain>
    </source>
</reference>
<comment type="subcellular location">
    <subcellularLocation>
        <location evidence="1">Golgi apparatus membrane</location>
        <topology evidence="1">Peripheral membrane protein</topology>
        <orientation evidence="1">Cytoplasmic side</orientation>
    </subcellularLocation>
</comment>
<dbReference type="Gene3D" id="1.10.3630.10">
    <property type="entry name" value="yeast vps74-n-term truncation variant domain like"/>
    <property type="match status" value="1"/>
</dbReference>
<dbReference type="RefSeq" id="WP_214058470.1">
    <property type="nucleotide sequence ID" value="NZ_BAAAHS010000039.1"/>
</dbReference>
<evidence type="ECO:0000256" key="1">
    <source>
        <dbReference type="ARBA" id="ARBA00004255"/>
    </source>
</evidence>
<keyword evidence="4" id="KW-0472">Membrane</keyword>